<dbReference type="AlphaFoldDB" id="A0AAN7AXR6"/>
<evidence type="ECO:0000313" key="4">
    <source>
        <dbReference type="Proteomes" id="UP001303160"/>
    </source>
</evidence>
<dbReference type="Proteomes" id="UP001303160">
    <property type="component" value="Unassembled WGS sequence"/>
</dbReference>
<evidence type="ECO:0000256" key="2">
    <source>
        <dbReference type="SAM" id="Phobius"/>
    </source>
</evidence>
<accession>A0AAN7AXR6</accession>
<protein>
    <submittedName>
        <fullName evidence="3">Uncharacterized protein</fullName>
    </submittedName>
</protein>
<gene>
    <name evidence="3" type="ORF">QBC40DRAFT_37672</name>
</gene>
<proteinExistence type="predicted"/>
<feature type="compositionally biased region" description="Pro residues" evidence="1">
    <location>
        <begin position="172"/>
        <end position="182"/>
    </location>
</feature>
<dbReference type="EMBL" id="MU863894">
    <property type="protein sequence ID" value="KAK4202839.1"/>
    <property type="molecule type" value="Genomic_DNA"/>
</dbReference>
<keyword evidence="4" id="KW-1185">Reference proteome</keyword>
<organism evidence="3 4">
    <name type="scientific">Triangularia verruculosa</name>
    <dbReference type="NCBI Taxonomy" id="2587418"/>
    <lineage>
        <taxon>Eukaryota</taxon>
        <taxon>Fungi</taxon>
        <taxon>Dikarya</taxon>
        <taxon>Ascomycota</taxon>
        <taxon>Pezizomycotina</taxon>
        <taxon>Sordariomycetes</taxon>
        <taxon>Sordariomycetidae</taxon>
        <taxon>Sordariales</taxon>
        <taxon>Podosporaceae</taxon>
        <taxon>Triangularia</taxon>
    </lineage>
</organism>
<keyword evidence="2" id="KW-0472">Membrane</keyword>
<comment type="caution">
    <text evidence="3">The sequence shown here is derived from an EMBL/GenBank/DDBJ whole genome shotgun (WGS) entry which is preliminary data.</text>
</comment>
<keyword evidence="2" id="KW-1133">Transmembrane helix</keyword>
<feature type="transmembrane region" description="Helical" evidence="2">
    <location>
        <begin position="294"/>
        <end position="311"/>
    </location>
</feature>
<evidence type="ECO:0000313" key="3">
    <source>
        <dbReference type="EMBL" id="KAK4202839.1"/>
    </source>
</evidence>
<name>A0AAN7AXR6_9PEZI</name>
<feature type="compositionally biased region" description="Pro residues" evidence="1">
    <location>
        <begin position="46"/>
        <end position="58"/>
    </location>
</feature>
<sequence>MSSIITAPVPLPSPPPVPEKTPLRTYYAPLVPSPLNPNNALQVSPPTSPPGSPSPTTPLPKRRGVRRTASQTSPTQILLRQKAAAAFRSESLIKAYSNNRYISLGSNRRHASSRNPFLNMNRHKKLTTADTIDILYSLDIDDGDDDGADDNIGGDIGLLSSSNNSSSCDNKPLPPVPVPPPLFSSSSFPTKREDEDEDDQQHREKDEFDLVGPTPYYEDCYGYDKEEFDLENGGGSSFERERATLLTGSLSSLGSEGRQQAARRFSPRRKRRCGGGDGHRSPGVTRLVIHLRRGLVILGIVIMFVLLHGLLRTFGGAKRPPPGSGFIETDTKN</sequence>
<reference evidence="3" key="1">
    <citation type="journal article" date="2023" name="Mol. Phylogenet. Evol.">
        <title>Genome-scale phylogeny and comparative genomics of the fungal order Sordariales.</title>
        <authorList>
            <person name="Hensen N."/>
            <person name="Bonometti L."/>
            <person name="Westerberg I."/>
            <person name="Brannstrom I.O."/>
            <person name="Guillou S."/>
            <person name="Cros-Aarteil S."/>
            <person name="Calhoun S."/>
            <person name="Haridas S."/>
            <person name="Kuo A."/>
            <person name="Mondo S."/>
            <person name="Pangilinan J."/>
            <person name="Riley R."/>
            <person name="LaButti K."/>
            <person name="Andreopoulos B."/>
            <person name="Lipzen A."/>
            <person name="Chen C."/>
            <person name="Yan M."/>
            <person name="Daum C."/>
            <person name="Ng V."/>
            <person name="Clum A."/>
            <person name="Steindorff A."/>
            <person name="Ohm R.A."/>
            <person name="Martin F."/>
            <person name="Silar P."/>
            <person name="Natvig D.O."/>
            <person name="Lalanne C."/>
            <person name="Gautier V."/>
            <person name="Ament-Velasquez S.L."/>
            <person name="Kruys A."/>
            <person name="Hutchinson M.I."/>
            <person name="Powell A.J."/>
            <person name="Barry K."/>
            <person name="Miller A.N."/>
            <person name="Grigoriev I.V."/>
            <person name="Debuchy R."/>
            <person name="Gladieux P."/>
            <person name="Hiltunen Thoren M."/>
            <person name="Johannesson H."/>
        </authorList>
    </citation>
    <scope>NUCLEOTIDE SEQUENCE</scope>
    <source>
        <strain evidence="3">CBS 315.58</strain>
    </source>
</reference>
<reference evidence="3" key="2">
    <citation type="submission" date="2023-05" db="EMBL/GenBank/DDBJ databases">
        <authorList>
            <consortium name="Lawrence Berkeley National Laboratory"/>
            <person name="Steindorff A."/>
            <person name="Hensen N."/>
            <person name="Bonometti L."/>
            <person name="Westerberg I."/>
            <person name="Brannstrom I.O."/>
            <person name="Guillou S."/>
            <person name="Cros-Aarteil S."/>
            <person name="Calhoun S."/>
            <person name="Haridas S."/>
            <person name="Kuo A."/>
            <person name="Mondo S."/>
            <person name="Pangilinan J."/>
            <person name="Riley R."/>
            <person name="Labutti K."/>
            <person name="Andreopoulos B."/>
            <person name="Lipzen A."/>
            <person name="Chen C."/>
            <person name="Yanf M."/>
            <person name="Daum C."/>
            <person name="Ng V."/>
            <person name="Clum A."/>
            <person name="Ohm R."/>
            <person name="Martin F."/>
            <person name="Silar P."/>
            <person name="Natvig D."/>
            <person name="Lalanne C."/>
            <person name="Gautier V."/>
            <person name="Ament-Velasquez S.L."/>
            <person name="Kruys A."/>
            <person name="Hutchinson M.I."/>
            <person name="Powell A.J."/>
            <person name="Barry K."/>
            <person name="Miller A.N."/>
            <person name="Grigoriev I.V."/>
            <person name="Debuchy R."/>
            <person name="Gladieux P."/>
            <person name="Thoren M.H."/>
            <person name="Johannesson H."/>
        </authorList>
    </citation>
    <scope>NUCLEOTIDE SEQUENCE</scope>
    <source>
        <strain evidence="3">CBS 315.58</strain>
    </source>
</reference>
<keyword evidence="2" id="KW-0812">Transmembrane</keyword>
<feature type="region of interest" description="Disordered" evidence="1">
    <location>
        <begin position="162"/>
        <end position="208"/>
    </location>
</feature>
<feature type="region of interest" description="Disordered" evidence="1">
    <location>
        <begin position="1"/>
        <end position="75"/>
    </location>
</feature>
<feature type="compositionally biased region" description="Pro residues" evidence="1">
    <location>
        <begin position="9"/>
        <end position="19"/>
    </location>
</feature>
<evidence type="ECO:0000256" key="1">
    <source>
        <dbReference type="SAM" id="MobiDB-lite"/>
    </source>
</evidence>
<feature type="region of interest" description="Disordered" evidence="1">
    <location>
        <begin position="256"/>
        <end position="279"/>
    </location>
</feature>